<dbReference type="GO" id="GO:0016747">
    <property type="term" value="F:acyltransferase activity, transferring groups other than amino-acyl groups"/>
    <property type="evidence" value="ECO:0007669"/>
    <property type="project" value="InterPro"/>
</dbReference>
<dbReference type="PROSITE" id="PS51186">
    <property type="entry name" value="GNAT"/>
    <property type="match status" value="1"/>
</dbReference>
<dbReference type="InterPro" id="IPR050832">
    <property type="entry name" value="Bact_Acetyltransf"/>
</dbReference>
<feature type="domain" description="N-acetyltransferase" evidence="3">
    <location>
        <begin position="103"/>
        <end position="243"/>
    </location>
</feature>
<keyword evidence="1 4" id="KW-0808">Transferase</keyword>
<dbReference type="EMBL" id="SRLC01000001">
    <property type="protein sequence ID" value="TGE25613.1"/>
    <property type="molecule type" value="Genomic_DNA"/>
</dbReference>
<evidence type="ECO:0000313" key="5">
    <source>
        <dbReference type="Proteomes" id="UP000297549"/>
    </source>
</evidence>
<reference evidence="4 5" key="1">
    <citation type="submission" date="2019-04" db="EMBL/GenBank/DDBJ databases">
        <authorList>
            <person name="Feng G."/>
            <person name="Zhang J."/>
            <person name="Zhu H."/>
        </authorList>
    </citation>
    <scope>NUCLEOTIDE SEQUENCE [LARGE SCALE GENOMIC DNA]</scope>
    <source>
        <strain evidence="4 5">JCM 31653</strain>
    </source>
</reference>
<organism evidence="4 5">
    <name type="scientific">Hymenobacter aquaticus</name>
    <dbReference type="NCBI Taxonomy" id="1867101"/>
    <lineage>
        <taxon>Bacteria</taxon>
        <taxon>Pseudomonadati</taxon>
        <taxon>Bacteroidota</taxon>
        <taxon>Cytophagia</taxon>
        <taxon>Cytophagales</taxon>
        <taxon>Hymenobacteraceae</taxon>
        <taxon>Hymenobacter</taxon>
    </lineage>
</organism>
<keyword evidence="5" id="KW-1185">Reference proteome</keyword>
<comment type="caution">
    <text evidence="4">The sequence shown here is derived from an EMBL/GenBank/DDBJ whole genome shotgun (WGS) entry which is preliminary data.</text>
</comment>
<sequence>MTAHHSIIPLAWDSAFFGFPTGRLVGTGLLAEDLRELLVQARGQGWRLLYWFVSPEDVVSGEAAQALGLHPADDKRVYARALPARLPVVPAAVRRISGPTASPELTALAVQSGEYSRFRTDPHFAPGQFEQLYAQWLAKALANGMVLAYQPGASQGAQGLLTLEEQGAELAIGLVAVDGQWRRRGIGQALLAGAYRQARAAGFRALRVTTQGANQAACRFYEQAGFALVERQLVFHLWLPEQQ</sequence>
<dbReference type="Pfam" id="PF00583">
    <property type="entry name" value="Acetyltransf_1"/>
    <property type="match status" value="1"/>
</dbReference>
<evidence type="ECO:0000256" key="1">
    <source>
        <dbReference type="ARBA" id="ARBA00022679"/>
    </source>
</evidence>
<dbReference type="SUPFAM" id="SSF55729">
    <property type="entry name" value="Acyl-CoA N-acyltransferases (Nat)"/>
    <property type="match status" value="1"/>
</dbReference>
<dbReference type="AlphaFoldDB" id="A0A4Z0Q8V2"/>
<gene>
    <name evidence="4" type="ORF">E5K00_10610</name>
</gene>
<dbReference type="InterPro" id="IPR016181">
    <property type="entry name" value="Acyl_CoA_acyltransferase"/>
</dbReference>
<protein>
    <submittedName>
        <fullName evidence="4">GNAT family N-acetyltransferase</fullName>
    </submittedName>
</protein>
<evidence type="ECO:0000256" key="2">
    <source>
        <dbReference type="ARBA" id="ARBA00023315"/>
    </source>
</evidence>
<accession>A0A4Z0Q8V2</accession>
<dbReference type="CDD" id="cd04301">
    <property type="entry name" value="NAT_SF"/>
    <property type="match status" value="1"/>
</dbReference>
<keyword evidence="2" id="KW-0012">Acyltransferase</keyword>
<dbReference type="PANTHER" id="PTHR43877">
    <property type="entry name" value="AMINOALKYLPHOSPHONATE N-ACETYLTRANSFERASE-RELATED-RELATED"/>
    <property type="match status" value="1"/>
</dbReference>
<dbReference type="Proteomes" id="UP000297549">
    <property type="component" value="Unassembled WGS sequence"/>
</dbReference>
<evidence type="ECO:0000259" key="3">
    <source>
        <dbReference type="PROSITE" id="PS51186"/>
    </source>
</evidence>
<dbReference type="Gene3D" id="3.40.630.30">
    <property type="match status" value="1"/>
</dbReference>
<dbReference type="OrthoDB" id="1342666at2"/>
<dbReference type="RefSeq" id="WP_135463191.1">
    <property type="nucleotide sequence ID" value="NZ_SRLC01000001.1"/>
</dbReference>
<evidence type="ECO:0000313" key="4">
    <source>
        <dbReference type="EMBL" id="TGE25613.1"/>
    </source>
</evidence>
<name>A0A4Z0Q8V2_9BACT</name>
<proteinExistence type="predicted"/>
<dbReference type="PANTHER" id="PTHR43877:SF2">
    <property type="entry name" value="AMINOALKYLPHOSPHONATE N-ACETYLTRANSFERASE-RELATED"/>
    <property type="match status" value="1"/>
</dbReference>
<dbReference type="InterPro" id="IPR000182">
    <property type="entry name" value="GNAT_dom"/>
</dbReference>